<proteinExistence type="predicted"/>
<accession>A0A0A8Y084</accession>
<sequence length="30" mass="3659">MVYLVAIEHFVTKAYYLWMFLRCSDQNFGL</sequence>
<protein>
    <submittedName>
        <fullName evidence="1">Uncharacterized protein</fullName>
    </submittedName>
</protein>
<dbReference type="AlphaFoldDB" id="A0A0A8Y084"/>
<reference evidence="1" key="1">
    <citation type="submission" date="2014-09" db="EMBL/GenBank/DDBJ databases">
        <authorList>
            <person name="Magalhaes I.L.F."/>
            <person name="Oliveira U."/>
            <person name="Santos F.R."/>
            <person name="Vidigal T.H.D.A."/>
            <person name="Brescovit A.D."/>
            <person name="Santos A.J."/>
        </authorList>
    </citation>
    <scope>NUCLEOTIDE SEQUENCE</scope>
    <source>
        <tissue evidence="1">Shoot tissue taken approximately 20 cm above the soil surface</tissue>
    </source>
</reference>
<dbReference type="EMBL" id="GBRH01278334">
    <property type="protein sequence ID" value="JAD19561.1"/>
    <property type="molecule type" value="Transcribed_RNA"/>
</dbReference>
<evidence type="ECO:0000313" key="1">
    <source>
        <dbReference type="EMBL" id="JAD19561.1"/>
    </source>
</evidence>
<name>A0A0A8Y084_ARUDO</name>
<organism evidence="1">
    <name type="scientific">Arundo donax</name>
    <name type="common">Giant reed</name>
    <name type="synonym">Donax arundinaceus</name>
    <dbReference type="NCBI Taxonomy" id="35708"/>
    <lineage>
        <taxon>Eukaryota</taxon>
        <taxon>Viridiplantae</taxon>
        <taxon>Streptophyta</taxon>
        <taxon>Embryophyta</taxon>
        <taxon>Tracheophyta</taxon>
        <taxon>Spermatophyta</taxon>
        <taxon>Magnoliopsida</taxon>
        <taxon>Liliopsida</taxon>
        <taxon>Poales</taxon>
        <taxon>Poaceae</taxon>
        <taxon>PACMAD clade</taxon>
        <taxon>Arundinoideae</taxon>
        <taxon>Arundineae</taxon>
        <taxon>Arundo</taxon>
    </lineage>
</organism>
<reference evidence="1" key="2">
    <citation type="journal article" date="2015" name="Data Brief">
        <title>Shoot transcriptome of the giant reed, Arundo donax.</title>
        <authorList>
            <person name="Barrero R.A."/>
            <person name="Guerrero F.D."/>
            <person name="Moolhuijzen P."/>
            <person name="Goolsby J.A."/>
            <person name="Tidwell J."/>
            <person name="Bellgard S.E."/>
            <person name="Bellgard M.I."/>
        </authorList>
    </citation>
    <scope>NUCLEOTIDE SEQUENCE</scope>
    <source>
        <tissue evidence="1">Shoot tissue taken approximately 20 cm above the soil surface</tissue>
    </source>
</reference>